<dbReference type="InterPro" id="IPR044946">
    <property type="entry name" value="Restrct_endonuc_typeI_TRD_sf"/>
</dbReference>
<dbReference type="CDD" id="cd17261">
    <property type="entry name" value="RMtype1_S_EcoKI-TRD2-CR2_like"/>
    <property type="match status" value="1"/>
</dbReference>
<evidence type="ECO:0000256" key="2">
    <source>
        <dbReference type="ARBA" id="ARBA00022747"/>
    </source>
</evidence>
<dbReference type="GeneID" id="32529163"/>
<dbReference type="GO" id="GO:0003677">
    <property type="term" value="F:DNA binding"/>
    <property type="evidence" value="ECO:0007669"/>
    <property type="project" value="UniProtKB-KW"/>
</dbReference>
<evidence type="ECO:0000259" key="4">
    <source>
        <dbReference type="Pfam" id="PF01420"/>
    </source>
</evidence>
<dbReference type="GO" id="GO:0009035">
    <property type="term" value="F:type I site-specific deoxyribonuclease activity"/>
    <property type="evidence" value="ECO:0007669"/>
    <property type="project" value="UniProtKB-EC"/>
</dbReference>
<organism evidence="5 6">
    <name type="scientific">Rhizobium leucaenae</name>
    <dbReference type="NCBI Taxonomy" id="29450"/>
    <lineage>
        <taxon>Bacteria</taxon>
        <taxon>Pseudomonadati</taxon>
        <taxon>Pseudomonadota</taxon>
        <taxon>Alphaproteobacteria</taxon>
        <taxon>Hyphomicrobiales</taxon>
        <taxon>Rhizobiaceae</taxon>
        <taxon>Rhizobium/Agrobacterium group</taxon>
        <taxon>Rhizobium</taxon>
    </lineage>
</organism>
<dbReference type="Pfam" id="PF01420">
    <property type="entry name" value="Methylase_S"/>
    <property type="match status" value="1"/>
</dbReference>
<dbReference type="Proteomes" id="UP000543836">
    <property type="component" value="Unassembled WGS sequence"/>
</dbReference>
<dbReference type="PANTHER" id="PTHR43140:SF1">
    <property type="entry name" value="TYPE I RESTRICTION ENZYME ECOKI SPECIFICITY SUBUNIT"/>
    <property type="match status" value="1"/>
</dbReference>
<keyword evidence="3" id="KW-0238">DNA-binding</keyword>
<keyword evidence="5" id="KW-0378">Hydrolase</keyword>
<protein>
    <submittedName>
        <fullName evidence="5">Type I restriction enzyme S subunit</fullName>
        <ecNumber evidence="5">3.1.21.3</ecNumber>
    </submittedName>
</protein>
<comment type="caution">
    <text evidence="5">The sequence shown here is derived from an EMBL/GenBank/DDBJ whole genome shotgun (WGS) entry which is preliminary data.</text>
</comment>
<gene>
    <name evidence="5" type="ORF">GGE60_001932</name>
</gene>
<dbReference type="RefSeq" id="WP_051263963.1">
    <property type="nucleotide sequence ID" value="NZ_JACIIG010000004.1"/>
</dbReference>
<keyword evidence="2" id="KW-0680">Restriction system</keyword>
<dbReference type="AlphaFoldDB" id="A0A7W6ZS98"/>
<dbReference type="SUPFAM" id="SSF116734">
    <property type="entry name" value="DNA methylase specificity domain"/>
    <property type="match status" value="2"/>
</dbReference>
<proteinExistence type="inferred from homology"/>
<dbReference type="Gene3D" id="3.90.220.20">
    <property type="entry name" value="DNA methylase specificity domains"/>
    <property type="match status" value="2"/>
</dbReference>
<name>A0A7W6ZS98_9HYPH</name>
<evidence type="ECO:0000313" key="5">
    <source>
        <dbReference type="EMBL" id="MBB4567821.1"/>
    </source>
</evidence>
<sequence>MDMTVAPSEREDGLDDEPWELPAGWCWTPLRAVTSFIGRGRGPKYVEDGGVPVVNQKCIRWHSLETRHLRLTARDAFDRLTPELQLQPGDLLWNSTGTGTIGRAVVYDGSIGELTVDSHVTIVRPVAIEPRYLGYFVETGRVQHLVDAGHVGSTNQRELPRAFVEELRIPLAPLPEQRRIVERIDALFAEIAEGKAALEEARKGLETFRRSLLKAAVTGELTRDWRETNKPTETGHDLIARIRAERAVNTPDRRDKRAWAGESIDTSELSHLPKGWAWARLDEIVVSGPTNGYSPKTSSDGSGTLSLKLTATTRGEIDLSDRATKTLSETIEQGSDLYLVPGDLLFQRGNTIEYVGIAAIYDGPESTYVYPDLMIRVRTSHRWLAEWIWRVANSPMGRKFMMDSATGTAGTMPKISGAILRRLPIPIPPASEIGEILRRVSEGLAACSDGVTLFEVQTTDAVRLRQAILKSAFEGTLVPQDSHDEPASALLTNISARTVNPSKRHRAPAKKTRGRSST</sequence>
<dbReference type="InterPro" id="IPR051212">
    <property type="entry name" value="Type-I_RE_S_subunit"/>
</dbReference>
<reference evidence="5 6" key="1">
    <citation type="submission" date="2020-08" db="EMBL/GenBank/DDBJ databases">
        <title>Genomic Encyclopedia of Type Strains, Phase IV (KMG-V): Genome sequencing to study the core and pangenomes of soil and plant-associated prokaryotes.</title>
        <authorList>
            <person name="Whitman W."/>
        </authorList>
    </citation>
    <scope>NUCLEOTIDE SEQUENCE [LARGE SCALE GENOMIC DNA]</scope>
    <source>
        <strain evidence="5 6">SEMIA 492</strain>
    </source>
</reference>
<evidence type="ECO:0000256" key="1">
    <source>
        <dbReference type="ARBA" id="ARBA00010923"/>
    </source>
</evidence>
<dbReference type="EC" id="3.1.21.3" evidence="5"/>
<accession>A0A7W6ZS98</accession>
<keyword evidence="6" id="KW-1185">Reference proteome</keyword>
<feature type="domain" description="Type I restriction modification DNA specificity" evidence="4">
    <location>
        <begin position="85"/>
        <end position="195"/>
    </location>
</feature>
<evidence type="ECO:0000256" key="3">
    <source>
        <dbReference type="ARBA" id="ARBA00023125"/>
    </source>
</evidence>
<comment type="similarity">
    <text evidence="1">Belongs to the type-I restriction system S methylase family.</text>
</comment>
<dbReference type="OrthoDB" id="164285at2"/>
<dbReference type="InterPro" id="IPR000055">
    <property type="entry name" value="Restrct_endonuc_typeI_TRD"/>
</dbReference>
<evidence type="ECO:0000313" key="6">
    <source>
        <dbReference type="Proteomes" id="UP000543836"/>
    </source>
</evidence>
<dbReference type="PANTHER" id="PTHR43140">
    <property type="entry name" value="TYPE-1 RESTRICTION ENZYME ECOKI SPECIFICITY PROTEIN"/>
    <property type="match status" value="1"/>
</dbReference>
<dbReference type="GO" id="GO:0009307">
    <property type="term" value="P:DNA restriction-modification system"/>
    <property type="evidence" value="ECO:0007669"/>
    <property type="project" value="UniProtKB-KW"/>
</dbReference>
<dbReference type="EMBL" id="JACIIG010000004">
    <property type="protein sequence ID" value="MBB4567821.1"/>
    <property type="molecule type" value="Genomic_DNA"/>
</dbReference>